<dbReference type="PANTHER" id="PTHR36305:SF1">
    <property type="entry name" value="PHOSPHATIDYLGLYCEROPHOSPHATASE A"/>
    <property type="match status" value="1"/>
</dbReference>
<evidence type="ECO:0000259" key="2">
    <source>
        <dbReference type="Pfam" id="PF04608"/>
    </source>
</evidence>
<dbReference type="RefSeq" id="WP_034419795.1">
    <property type="nucleotide sequence ID" value="NZ_CP045798.1"/>
</dbReference>
<gene>
    <name evidence="3" type="ORF">BR63_04870</name>
</gene>
<accession>A0A7G6E0U6</accession>
<keyword evidence="4" id="KW-1185">Reference proteome</keyword>
<feature type="domain" description="YutG/PgpA" evidence="2">
    <location>
        <begin position="7"/>
        <end position="137"/>
    </location>
</feature>
<dbReference type="EMBL" id="CP045798">
    <property type="protein sequence ID" value="QNB45700.1"/>
    <property type="molecule type" value="Genomic_DNA"/>
</dbReference>
<dbReference type="GO" id="GO:0006629">
    <property type="term" value="P:lipid metabolic process"/>
    <property type="evidence" value="ECO:0007669"/>
    <property type="project" value="InterPro"/>
</dbReference>
<keyword evidence="1" id="KW-0812">Transmembrane</keyword>
<sequence>MTTVIRIIATGFGTGYSPWLPGTAGSTLAAVIAWFIPLNIWHIVFLCLAGIFICAKGEILLNEHDSPHIVFDEFCGIFIATWGLSSLPSFFLAFILFRFFDMVKPYPISKLQELPGGWGVMADDLAAGLIARFLVHLSIIFF</sequence>
<dbReference type="InterPro" id="IPR026037">
    <property type="entry name" value="PgpA"/>
</dbReference>
<evidence type="ECO:0000313" key="4">
    <source>
        <dbReference type="Proteomes" id="UP000515847"/>
    </source>
</evidence>
<dbReference type="Proteomes" id="UP000515847">
    <property type="component" value="Chromosome"/>
</dbReference>
<protein>
    <submittedName>
        <fullName evidence="3">Phosphatidylglycerophosphatase A</fullName>
    </submittedName>
</protein>
<dbReference type="PIRSF" id="PIRSF006162">
    <property type="entry name" value="PgpA"/>
    <property type="match status" value="1"/>
</dbReference>
<dbReference type="InterPro" id="IPR007686">
    <property type="entry name" value="YutG/PgpA"/>
</dbReference>
<keyword evidence="1" id="KW-0472">Membrane</keyword>
<dbReference type="SUPFAM" id="SSF101307">
    <property type="entry name" value="YutG-like"/>
    <property type="match status" value="1"/>
</dbReference>
<proteinExistence type="predicted"/>
<name>A0A7G6E0U6_THEFR</name>
<dbReference type="KEGG" id="tfr:BR63_04870"/>
<feature type="transmembrane region" description="Helical" evidence="1">
    <location>
        <begin position="28"/>
        <end position="53"/>
    </location>
</feature>
<keyword evidence="1" id="KW-1133">Transmembrane helix</keyword>
<dbReference type="GO" id="GO:0008962">
    <property type="term" value="F:phosphatidylglycerophosphatase activity"/>
    <property type="evidence" value="ECO:0007669"/>
    <property type="project" value="InterPro"/>
</dbReference>
<dbReference type="InterPro" id="IPR036681">
    <property type="entry name" value="PgpA-like_sf"/>
</dbReference>
<reference evidence="3 4" key="1">
    <citation type="journal article" date="2019" name="Front. Microbiol.">
        <title>Thermoanaerosceptrum fracticalcis gen. nov. sp. nov., a Novel Fumarate-Fermenting Microorganism From a Deep Fractured Carbonate Aquifer of the US Great Basin.</title>
        <authorList>
            <person name="Hamilton-Brehm S.D."/>
            <person name="Stewart L.E."/>
            <person name="Zavarin M."/>
            <person name="Caldwell M."/>
            <person name="Lawson P.A."/>
            <person name="Onstott T.C."/>
            <person name="Grzymski J."/>
            <person name="Neveux I."/>
            <person name="Lollar B.S."/>
            <person name="Russell C.E."/>
            <person name="Moser D.P."/>
        </authorList>
    </citation>
    <scope>NUCLEOTIDE SEQUENCE [LARGE SCALE GENOMIC DNA]</scope>
    <source>
        <strain evidence="3 4">DRI-13</strain>
    </source>
</reference>
<dbReference type="CDD" id="cd06971">
    <property type="entry name" value="PgpA"/>
    <property type="match status" value="1"/>
</dbReference>
<evidence type="ECO:0000313" key="3">
    <source>
        <dbReference type="EMBL" id="QNB45700.1"/>
    </source>
</evidence>
<dbReference type="AlphaFoldDB" id="A0A7G6E0U6"/>
<organism evidence="3 4">
    <name type="scientific">Thermanaerosceptrum fracticalcis</name>
    <dbReference type="NCBI Taxonomy" id="1712410"/>
    <lineage>
        <taxon>Bacteria</taxon>
        <taxon>Bacillati</taxon>
        <taxon>Bacillota</taxon>
        <taxon>Clostridia</taxon>
        <taxon>Eubacteriales</taxon>
        <taxon>Peptococcaceae</taxon>
        <taxon>Thermanaerosceptrum</taxon>
    </lineage>
</organism>
<dbReference type="OrthoDB" id="9804091at2"/>
<feature type="transmembrane region" description="Helical" evidence="1">
    <location>
        <begin position="74"/>
        <end position="100"/>
    </location>
</feature>
<evidence type="ECO:0000256" key="1">
    <source>
        <dbReference type="SAM" id="Phobius"/>
    </source>
</evidence>
<dbReference type="Pfam" id="PF04608">
    <property type="entry name" value="PgpA"/>
    <property type="match status" value="1"/>
</dbReference>
<dbReference type="PANTHER" id="PTHR36305">
    <property type="entry name" value="PHOSPHATIDYLGLYCEROPHOSPHATASE A"/>
    <property type="match status" value="1"/>
</dbReference>